<keyword evidence="1" id="KW-1133">Transmembrane helix</keyword>
<evidence type="ECO:0000256" key="1">
    <source>
        <dbReference type="SAM" id="Phobius"/>
    </source>
</evidence>
<dbReference type="Proteomes" id="UP000286701">
    <property type="component" value="Unassembled WGS sequence"/>
</dbReference>
<name>A0A3S3UQ71_9SPHI</name>
<organism evidence="2 3">
    <name type="scientific">Mucilaginibacter gilvus</name>
    <dbReference type="NCBI Taxonomy" id="2305909"/>
    <lineage>
        <taxon>Bacteria</taxon>
        <taxon>Pseudomonadati</taxon>
        <taxon>Bacteroidota</taxon>
        <taxon>Sphingobacteriia</taxon>
        <taxon>Sphingobacteriales</taxon>
        <taxon>Sphingobacteriaceae</taxon>
        <taxon>Mucilaginibacter</taxon>
    </lineage>
</organism>
<sequence>MKFKFDKYYFALAVLLFNVEVLIADFVHDSIIRPYGGDFLVVILIYCTIKAFIKSNLSVTAIGVLIFAYVVEITQYYHLIYKLGWENSAIARNLLGTTFRWEDMLAYTLGMILVVLIETWLAGLKQVSATKNG</sequence>
<keyword evidence="3" id="KW-1185">Reference proteome</keyword>
<dbReference type="OrthoDB" id="5360192at2"/>
<feature type="transmembrane region" description="Helical" evidence="1">
    <location>
        <begin position="104"/>
        <end position="124"/>
    </location>
</feature>
<comment type="caution">
    <text evidence="2">The sequence shown here is derived from an EMBL/GenBank/DDBJ whole genome shotgun (WGS) entry which is preliminary data.</text>
</comment>
<feature type="transmembrane region" description="Helical" evidence="1">
    <location>
        <begin position="60"/>
        <end position="78"/>
    </location>
</feature>
<accession>A0A3S3UQ71</accession>
<evidence type="ECO:0000313" key="2">
    <source>
        <dbReference type="EMBL" id="RWY48137.1"/>
    </source>
</evidence>
<reference evidence="2 3" key="1">
    <citation type="submission" date="2019-01" db="EMBL/GenBank/DDBJ databases">
        <title>Mucilaginibacter antarcticum sp. nov., isolated from antarctic soil.</title>
        <authorList>
            <person name="Yan Y.-Q."/>
            <person name="Du Z.-J."/>
        </authorList>
    </citation>
    <scope>NUCLEOTIDE SEQUENCE [LARGE SCALE GENOMIC DNA]</scope>
    <source>
        <strain evidence="2 3">F01003</strain>
    </source>
</reference>
<proteinExistence type="predicted"/>
<dbReference type="AlphaFoldDB" id="A0A3S3UQ71"/>
<feature type="transmembrane region" description="Helical" evidence="1">
    <location>
        <begin position="34"/>
        <end position="53"/>
    </location>
</feature>
<evidence type="ECO:0000313" key="3">
    <source>
        <dbReference type="Proteomes" id="UP000286701"/>
    </source>
</evidence>
<keyword evidence="1" id="KW-0472">Membrane</keyword>
<dbReference type="EMBL" id="SBIW01000012">
    <property type="protein sequence ID" value="RWY48137.1"/>
    <property type="molecule type" value="Genomic_DNA"/>
</dbReference>
<keyword evidence="1" id="KW-0812">Transmembrane</keyword>
<dbReference type="Pfam" id="PF10990">
    <property type="entry name" value="DUF2809"/>
    <property type="match status" value="1"/>
</dbReference>
<gene>
    <name evidence="2" type="ORF">EPL05_21395</name>
</gene>
<dbReference type="InterPro" id="IPR021257">
    <property type="entry name" value="DUF2809"/>
</dbReference>
<protein>
    <submittedName>
        <fullName evidence="2">DUF2809 domain-containing protein</fullName>
    </submittedName>
</protein>
<dbReference type="RefSeq" id="WP_128536030.1">
    <property type="nucleotide sequence ID" value="NZ_SBIW01000012.1"/>
</dbReference>